<keyword evidence="3" id="KW-0812">Transmembrane</keyword>
<evidence type="ECO:0000313" key="11">
    <source>
        <dbReference type="Proteomes" id="UP000285725"/>
    </source>
</evidence>
<keyword evidence="3" id="KW-0645">Protease</keyword>
<organism evidence="5 15">
    <name type="scientific">Streptococcus parasanguinis</name>
    <dbReference type="NCBI Taxonomy" id="1318"/>
    <lineage>
        <taxon>Bacteria</taxon>
        <taxon>Bacillati</taxon>
        <taxon>Bacillota</taxon>
        <taxon>Bacilli</taxon>
        <taxon>Lactobacillales</taxon>
        <taxon>Streptococcaceae</taxon>
        <taxon>Streptococcus</taxon>
    </lineage>
</organism>
<name>A0A0F3H7C3_STRPA</name>
<dbReference type="Proteomes" id="UP000761167">
    <property type="component" value="Unassembled WGS sequence"/>
</dbReference>
<evidence type="ECO:0000313" key="9">
    <source>
        <dbReference type="EMBL" id="RHN26374.1"/>
    </source>
</evidence>
<evidence type="ECO:0000313" key="8">
    <source>
        <dbReference type="EMBL" id="RHC94780.1"/>
    </source>
</evidence>
<keyword evidence="3" id="KW-1133">Transmembrane helix</keyword>
<dbReference type="PANTHER" id="PTHR43390:SF1">
    <property type="entry name" value="CHLOROPLAST PROCESSING PEPTIDASE"/>
    <property type="match status" value="1"/>
</dbReference>
<evidence type="ECO:0000313" key="7">
    <source>
        <dbReference type="EMBL" id="MTS53835.1"/>
    </source>
</evidence>
<gene>
    <name evidence="5" type="primary">lepB</name>
    <name evidence="8" type="ORF">DW820_05415</name>
    <name evidence="9" type="ORF">DWZ19_04885</name>
    <name evidence="6" type="ORF">GMC80_07565</name>
    <name evidence="7" type="ORF">GMC94_02845</name>
    <name evidence="5" type="ORF">KH363_07365</name>
    <name evidence="10" type="ORF">RDV49_08610</name>
</gene>
<dbReference type="Proteomes" id="UP000462658">
    <property type="component" value="Unassembled WGS sequence"/>
</dbReference>
<dbReference type="NCBIfam" id="TIGR02227">
    <property type="entry name" value="sigpep_I_bact"/>
    <property type="match status" value="1"/>
</dbReference>
<evidence type="ECO:0000313" key="5">
    <source>
        <dbReference type="EMBL" id="MBS6537357.1"/>
    </source>
</evidence>
<feature type="transmembrane region" description="Helical" evidence="3">
    <location>
        <begin position="6"/>
        <end position="27"/>
    </location>
</feature>
<reference evidence="13 14" key="2">
    <citation type="journal article" date="2019" name="Nat. Med.">
        <title>A library of human gut bacterial isolates paired with longitudinal multiomics data enables mechanistic microbiome research.</title>
        <authorList>
            <person name="Poyet M."/>
            <person name="Groussin M."/>
            <person name="Gibbons S.M."/>
            <person name="Avila-Pacheco J."/>
            <person name="Jiang X."/>
            <person name="Kearney S.M."/>
            <person name="Perrotta A.R."/>
            <person name="Berdy B."/>
            <person name="Zhao S."/>
            <person name="Lieberman T.D."/>
            <person name="Swanson P.K."/>
            <person name="Smith M."/>
            <person name="Roesemann S."/>
            <person name="Alexander J.E."/>
            <person name="Rich S.A."/>
            <person name="Livny J."/>
            <person name="Vlamakis H."/>
            <person name="Clish C."/>
            <person name="Bullock K."/>
            <person name="Deik A."/>
            <person name="Scott J."/>
            <person name="Pierce K.A."/>
            <person name="Xavier R.J."/>
            <person name="Alm E.J."/>
        </authorList>
    </citation>
    <scope>NUCLEOTIDE SEQUENCE [LARGE SCALE GENOMIC DNA]</scope>
    <source>
        <strain evidence="7 13">BIOML-A1</strain>
        <strain evidence="6 14">BIOML-A10</strain>
    </source>
</reference>
<dbReference type="AlphaFoldDB" id="A0A0F3H7C3"/>
<dbReference type="GO" id="GO:0006465">
    <property type="term" value="P:signal peptide processing"/>
    <property type="evidence" value="ECO:0007669"/>
    <property type="project" value="InterPro"/>
</dbReference>
<dbReference type="Proteomes" id="UP000285725">
    <property type="component" value="Unassembled WGS sequence"/>
</dbReference>
<dbReference type="InterPro" id="IPR036286">
    <property type="entry name" value="LexA/Signal_pep-like_sf"/>
</dbReference>
<comment type="similarity">
    <text evidence="2 3">Belongs to the peptidase S26 family.</text>
</comment>
<evidence type="ECO:0000313" key="15">
    <source>
        <dbReference type="Proteomes" id="UP000761167"/>
    </source>
</evidence>
<sequence>MPRRDLIRNVIIVGVLVLALILLRIFVFHPFSINDKMANASVKTGDLVVATRNAQVDRSDLVLYKVGGKEYLGRVIAKENDEVSYVDDVLYLNGQATPEPYLNKMLNKHLAAPTSNGYYTDDFFLSELKGTKAGRVPSDTYLVLNDNRGDTEDSREFGYIHKNQIEGVVNLRLYPLNKFGFIKVEE</sequence>
<reference evidence="10" key="4">
    <citation type="submission" date="2023-09" db="EMBL/GenBank/DDBJ databases">
        <title>Streptococcus_parasanguinius_hifiasm_complete_genome_Zymo_Research_ D6332.</title>
        <authorList>
            <person name="Damerum A."/>
        </authorList>
    </citation>
    <scope>NUCLEOTIDE SEQUENCE</scope>
    <source>
        <strain evidence="10">B-1756</strain>
    </source>
</reference>
<dbReference type="Pfam" id="PF10502">
    <property type="entry name" value="Peptidase_S26"/>
    <property type="match status" value="1"/>
</dbReference>
<dbReference type="Proteomes" id="UP001248323">
    <property type="component" value="Chromosome"/>
</dbReference>
<evidence type="ECO:0000256" key="2">
    <source>
        <dbReference type="ARBA" id="ARBA00009370"/>
    </source>
</evidence>
<dbReference type="GO" id="GO:0009003">
    <property type="term" value="F:signal peptidase activity"/>
    <property type="evidence" value="ECO:0007669"/>
    <property type="project" value="UniProtKB-EC"/>
</dbReference>
<protein>
    <recommendedName>
        <fullName evidence="3">Signal peptidase I</fullName>
        <ecNumber evidence="3">3.4.21.89</ecNumber>
    </recommendedName>
</protein>
<dbReference type="PANTHER" id="PTHR43390">
    <property type="entry name" value="SIGNAL PEPTIDASE I"/>
    <property type="match status" value="1"/>
</dbReference>
<dbReference type="GO" id="GO:0005886">
    <property type="term" value="C:plasma membrane"/>
    <property type="evidence" value="ECO:0007669"/>
    <property type="project" value="UniProtKB-SubCell"/>
</dbReference>
<reference evidence="5" key="3">
    <citation type="submission" date="2021-02" db="EMBL/GenBank/DDBJ databases">
        <title>Infant gut strain persistence is associated with maternal origin, phylogeny, and functional potential including surface adhesion and iron acquisition.</title>
        <authorList>
            <person name="Lou Y.C."/>
        </authorList>
    </citation>
    <scope>NUCLEOTIDE SEQUENCE</scope>
    <source>
        <strain evidence="5">L3_060_000G1_dasL3_060_000G1_metabat.metabat.86_ sub</strain>
    </source>
</reference>
<evidence type="ECO:0000313" key="6">
    <source>
        <dbReference type="EMBL" id="MTR63182.1"/>
    </source>
</evidence>
<dbReference type="InterPro" id="IPR000223">
    <property type="entry name" value="Pept_S26A_signal_pept_1"/>
</dbReference>
<dbReference type="EC" id="3.4.21.89" evidence="3"/>
<dbReference type="EMBL" id="WMZJ01000002">
    <property type="protein sequence ID" value="MTS53835.1"/>
    <property type="molecule type" value="Genomic_DNA"/>
</dbReference>
<dbReference type="Proteomes" id="UP000285773">
    <property type="component" value="Unassembled WGS sequence"/>
</dbReference>
<evidence type="ECO:0000313" key="10">
    <source>
        <dbReference type="EMBL" id="WNB82971.1"/>
    </source>
</evidence>
<dbReference type="EMBL" id="QSIO01000002">
    <property type="protein sequence ID" value="RHC94780.1"/>
    <property type="molecule type" value="Genomic_DNA"/>
</dbReference>
<dbReference type="PRINTS" id="PR00727">
    <property type="entry name" value="LEADERPTASE"/>
</dbReference>
<evidence type="ECO:0000259" key="4">
    <source>
        <dbReference type="Pfam" id="PF10502"/>
    </source>
</evidence>
<comment type="subcellular location">
    <subcellularLocation>
        <location evidence="1">Cell membrane</location>
        <topology evidence="1">Single-pass type II membrane protein</topology>
    </subcellularLocation>
    <subcellularLocation>
        <location evidence="3">Membrane</location>
        <topology evidence="3">Single-pass type II membrane protein</topology>
    </subcellularLocation>
</comment>
<dbReference type="EMBL" id="JAGZZN010000054">
    <property type="protein sequence ID" value="MBS6537357.1"/>
    <property type="molecule type" value="Genomic_DNA"/>
</dbReference>
<comment type="catalytic activity">
    <reaction evidence="3">
        <text>Cleavage of hydrophobic, N-terminal signal or leader sequences from secreted and periplasmic proteins.</text>
        <dbReference type="EC" id="3.4.21.89"/>
    </reaction>
</comment>
<accession>A0A0F3H7C3</accession>
<dbReference type="InterPro" id="IPR019533">
    <property type="entry name" value="Peptidase_S26"/>
</dbReference>
<keyword evidence="3" id="KW-0472">Membrane</keyword>
<dbReference type="RefSeq" id="WP_003006560.1">
    <property type="nucleotide sequence ID" value="NZ_CABJDC010000002.1"/>
</dbReference>
<evidence type="ECO:0000313" key="12">
    <source>
        <dbReference type="Proteomes" id="UP000285773"/>
    </source>
</evidence>
<evidence type="ECO:0000256" key="1">
    <source>
        <dbReference type="ARBA" id="ARBA00004401"/>
    </source>
</evidence>
<dbReference type="SUPFAM" id="SSF51306">
    <property type="entry name" value="LexA/Signal peptidase"/>
    <property type="match status" value="1"/>
</dbReference>
<dbReference type="Proteomes" id="UP000441330">
    <property type="component" value="Unassembled WGS sequence"/>
</dbReference>
<dbReference type="EMBL" id="CP133988">
    <property type="protein sequence ID" value="WNB82971.1"/>
    <property type="molecule type" value="Genomic_DNA"/>
</dbReference>
<dbReference type="GO" id="GO:0004252">
    <property type="term" value="F:serine-type endopeptidase activity"/>
    <property type="evidence" value="ECO:0007669"/>
    <property type="project" value="InterPro"/>
</dbReference>
<evidence type="ECO:0000313" key="14">
    <source>
        <dbReference type="Proteomes" id="UP000462658"/>
    </source>
</evidence>
<feature type="domain" description="Peptidase S26" evidence="4">
    <location>
        <begin position="9"/>
        <end position="173"/>
    </location>
</feature>
<reference evidence="11 12" key="1">
    <citation type="submission" date="2018-08" db="EMBL/GenBank/DDBJ databases">
        <title>A genome reference for cultivated species of the human gut microbiota.</title>
        <authorList>
            <person name="Zou Y."/>
            <person name="Xue W."/>
            <person name="Luo G."/>
        </authorList>
    </citation>
    <scope>NUCLEOTIDE SEQUENCE [LARGE SCALE GENOMIC DNA]</scope>
    <source>
        <strain evidence="9 11">AF30-12BH</strain>
        <strain evidence="8 12">AM33-3BH</strain>
    </source>
</reference>
<dbReference type="Gene3D" id="2.10.109.10">
    <property type="entry name" value="Umud Fragment, subunit A"/>
    <property type="match status" value="1"/>
</dbReference>
<dbReference type="EMBL" id="WMZA01000003">
    <property type="protein sequence ID" value="MTR63182.1"/>
    <property type="molecule type" value="Genomic_DNA"/>
</dbReference>
<proteinExistence type="inferred from homology"/>
<keyword evidence="3 5" id="KW-0378">Hydrolase</keyword>
<evidence type="ECO:0000313" key="13">
    <source>
        <dbReference type="Proteomes" id="UP000441330"/>
    </source>
</evidence>
<evidence type="ECO:0000256" key="3">
    <source>
        <dbReference type="RuleBase" id="RU362042"/>
    </source>
</evidence>
<dbReference type="EMBL" id="QRQU01000002">
    <property type="protein sequence ID" value="RHN26374.1"/>
    <property type="molecule type" value="Genomic_DNA"/>
</dbReference>